<dbReference type="Proteomes" id="UP000317043">
    <property type="component" value="Unassembled WGS sequence"/>
</dbReference>
<evidence type="ECO:0000256" key="2">
    <source>
        <dbReference type="ARBA" id="ARBA00023125"/>
    </source>
</evidence>
<dbReference type="Pfam" id="PF00931">
    <property type="entry name" value="NB-ARC"/>
    <property type="match status" value="1"/>
</dbReference>
<dbReference type="GO" id="GO:0003677">
    <property type="term" value="F:DNA binding"/>
    <property type="evidence" value="ECO:0007669"/>
    <property type="project" value="UniProtKB-UniRule"/>
</dbReference>
<evidence type="ECO:0000256" key="1">
    <source>
        <dbReference type="ARBA" id="ARBA00005820"/>
    </source>
</evidence>
<dbReference type="RefSeq" id="WP_142035543.1">
    <property type="nucleotide sequence ID" value="NZ_JBHTGS010000001.1"/>
</dbReference>
<dbReference type="Gene3D" id="1.10.10.10">
    <property type="entry name" value="Winged helix-like DNA-binding domain superfamily/Winged helix DNA-binding domain"/>
    <property type="match status" value="1"/>
</dbReference>
<dbReference type="SUPFAM" id="SSF48452">
    <property type="entry name" value="TPR-like"/>
    <property type="match status" value="3"/>
</dbReference>
<dbReference type="PANTHER" id="PTHR47691">
    <property type="entry name" value="REGULATOR-RELATED"/>
    <property type="match status" value="1"/>
</dbReference>
<dbReference type="GO" id="GO:0043531">
    <property type="term" value="F:ADP binding"/>
    <property type="evidence" value="ECO:0007669"/>
    <property type="project" value="InterPro"/>
</dbReference>
<evidence type="ECO:0000256" key="3">
    <source>
        <dbReference type="PROSITE-ProRule" id="PRU01091"/>
    </source>
</evidence>
<sequence length="1072" mass="116312">MLIRILGTVEVAASDSWVKAGSPKQNCVLAALALSPNKSLSIDAIANRVWGIDPPASARGVIYGHVNRLRELLRPHHGVRLARVTGGGYRLDIATDLVDALHMRAVHDRARTAATPDEASRLWREVIDLWRGAALSGVSGDWADRTRTGLERYRSAAYTGYFDAELLAGRHRNIIGELEEQLSLAPDDEALVATLMLALHRDDRSAEALERYATLRERLRRERQREPGTTLRRLHREILRGDRVPSTREPTSITEPPVISSNRVIPRQLPGATASFTGRRIELATLMSRLKSPRDRPVVVIDGMAGVGKSTLATQATNQLMDTYVDGQIFIDLNGYSDATDPVTAHGARYRVLRSIGFAVEHIPATVEHRAEVYRSALAGKRLLLFLDNADDEAQVAPLLAGIDAGAAVITSRRRLTIDGATPMSLGELTHEQSRELLLAAGGPGRFDPSEDAALNDLATWCGGLPLALRIAAARLRSRPQWSVSDLLSRLRDDHSGMDHLAVGQRSVSAALALSLRQLTDRQRELLIGLAWFPGPDLTDSATGAVSGQPEVPTAATLAELVDANLLENCGQGRHRLHDLVRRFVRTTAAPPEGLADRVGTWYLYNTAIARDTYIPQPKGFSLPPLPETVDEVAFDDDLAARRWFIAEGDNIAAVISELAHRRSSSMVWQLSAVTLCHTIVNGDRGTTDRLGGWGLTAAVNTGDLAGEAVLRRNLGYRALIDDDWDTALGHFEPGLRLARETGNQAVESMILSWLGHLHYRRGELAAAAEYASMECAVNQGIDQRRELDAINNLAVITTDLGRLTDAKQLLQEALPRFQSLDHPGVGTALGNLAEVSAALGELEAALRYEDDAEPHLVGDTDQVAALLRRSQVHRWLGDRNTALGLALRALRLTSDSAVTQLRATALTQAAAACDDPDSAARYARESIEAAELLSDVAAMTLGHLRLAEALLEAGNTAEAGRELELAELTAAETGREPLRARVAIGIARLRLVTDAVAAESVLRDALDTLDHCGHRPWFAAGHLVLTEIHDTTGDTESLARQLELTTALFTAMGSTPIIESVRRRPAPVSTA</sequence>
<dbReference type="PROSITE" id="PS51755">
    <property type="entry name" value="OMPR_PHOB"/>
    <property type="match status" value="1"/>
</dbReference>
<protein>
    <submittedName>
        <fullName evidence="5">DNA-binding SARP family transcriptional activator</fullName>
    </submittedName>
</protein>
<gene>
    <name evidence="5" type="ORF">FB566_1042</name>
</gene>
<dbReference type="InterPro" id="IPR036388">
    <property type="entry name" value="WH-like_DNA-bd_sf"/>
</dbReference>
<evidence type="ECO:0000313" key="5">
    <source>
        <dbReference type="EMBL" id="TQL75535.1"/>
    </source>
</evidence>
<dbReference type="InterPro" id="IPR005158">
    <property type="entry name" value="BTAD"/>
</dbReference>
<dbReference type="SMART" id="SM00862">
    <property type="entry name" value="Trans_reg_C"/>
    <property type="match status" value="1"/>
</dbReference>
<proteinExistence type="inferred from homology"/>
<dbReference type="InterPro" id="IPR011990">
    <property type="entry name" value="TPR-like_helical_dom_sf"/>
</dbReference>
<feature type="domain" description="OmpR/PhoB-type" evidence="4">
    <location>
        <begin position="1"/>
        <end position="93"/>
    </location>
</feature>
<dbReference type="InterPro" id="IPR002182">
    <property type="entry name" value="NB-ARC"/>
</dbReference>
<dbReference type="Pfam" id="PF13424">
    <property type="entry name" value="TPR_12"/>
    <property type="match status" value="1"/>
</dbReference>
<dbReference type="PRINTS" id="PR00364">
    <property type="entry name" value="DISEASERSIST"/>
</dbReference>
<dbReference type="InterPro" id="IPR001867">
    <property type="entry name" value="OmpR/PhoB-type_DNA-bd"/>
</dbReference>
<dbReference type="InParanoid" id="A0A543ASR9"/>
<dbReference type="EMBL" id="VFOW01000001">
    <property type="protein sequence ID" value="TQL75535.1"/>
    <property type="molecule type" value="Genomic_DNA"/>
</dbReference>
<dbReference type="Pfam" id="PF00486">
    <property type="entry name" value="Trans_reg_C"/>
    <property type="match status" value="1"/>
</dbReference>
<dbReference type="PANTHER" id="PTHR47691:SF3">
    <property type="entry name" value="HTH-TYPE TRANSCRIPTIONAL REGULATOR RV0890C-RELATED"/>
    <property type="match status" value="1"/>
</dbReference>
<feature type="DNA-binding region" description="OmpR/PhoB-type" evidence="3">
    <location>
        <begin position="1"/>
        <end position="93"/>
    </location>
</feature>
<reference evidence="5 6" key="1">
    <citation type="submission" date="2019-06" db="EMBL/GenBank/DDBJ databases">
        <title>Sequencing the genomes of 1000 actinobacteria strains.</title>
        <authorList>
            <person name="Klenk H.-P."/>
        </authorList>
    </citation>
    <scope>NUCLEOTIDE SEQUENCE [LARGE SCALE GENOMIC DNA]</scope>
    <source>
        <strain evidence="5 6">DSM 45928</strain>
    </source>
</reference>
<organism evidence="5 6">
    <name type="scientific">Stackebrandtia endophytica</name>
    <dbReference type="NCBI Taxonomy" id="1496996"/>
    <lineage>
        <taxon>Bacteria</taxon>
        <taxon>Bacillati</taxon>
        <taxon>Actinomycetota</taxon>
        <taxon>Actinomycetes</taxon>
        <taxon>Glycomycetales</taxon>
        <taxon>Glycomycetaceae</taxon>
        <taxon>Stackebrandtia</taxon>
    </lineage>
</organism>
<comment type="caution">
    <text evidence="5">The sequence shown here is derived from an EMBL/GenBank/DDBJ whole genome shotgun (WGS) entry which is preliminary data.</text>
</comment>
<dbReference type="GO" id="GO:0000160">
    <property type="term" value="P:phosphorelay signal transduction system"/>
    <property type="evidence" value="ECO:0007669"/>
    <property type="project" value="InterPro"/>
</dbReference>
<dbReference type="InterPro" id="IPR027417">
    <property type="entry name" value="P-loop_NTPase"/>
</dbReference>
<accession>A0A543ASR9</accession>
<dbReference type="AlphaFoldDB" id="A0A543ASR9"/>
<evidence type="ECO:0000313" key="6">
    <source>
        <dbReference type="Proteomes" id="UP000317043"/>
    </source>
</evidence>
<keyword evidence="2 3" id="KW-0238">DNA-binding</keyword>
<dbReference type="Pfam" id="PF03704">
    <property type="entry name" value="BTAD"/>
    <property type="match status" value="1"/>
</dbReference>
<dbReference type="Gene3D" id="1.25.40.10">
    <property type="entry name" value="Tetratricopeptide repeat domain"/>
    <property type="match status" value="2"/>
</dbReference>
<evidence type="ECO:0000259" key="4">
    <source>
        <dbReference type="PROSITE" id="PS51755"/>
    </source>
</evidence>
<dbReference type="SUPFAM" id="SSF52540">
    <property type="entry name" value="P-loop containing nucleoside triphosphate hydrolases"/>
    <property type="match status" value="1"/>
</dbReference>
<keyword evidence="6" id="KW-1185">Reference proteome</keyword>
<dbReference type="Gene3D" id="3.40.50.300">
    <property type="entry name" value="P-loop containing nucleotide triphosphate hydrolases"/>
    <property type="match status" value="1"/>
</dbReference>
<comment type="similarity">
    <text evidence="1">Belongs to the AfsR/DnrI/RedD regulatory family.</text>
</comment>
<dbReference type="OrthoDB" id="581105at2"/>
<dbReference type="CDD" id="cd15831">
    <property type="entry name" value="BTAD"/>
    <property type="match status" value="1"/>
</dbReference>
<dbReference type="SMART" id="SM01043">
    <property type="entry name" value="BTAD"/>
    <property type="match status" value="1"/>
</dbReference>
<dbReference type="InterPro" id="IPR016032">
    <property type="entry name" value="Sig_transdc_resp-reg_C-effctor"/>
</dbReference>
<dbReference type="GO" id="GO:0006355">
    <property type="term" value="P:regulation of DNA-templated transcription"/>
    <property type="evidence" value="ECO:0007669"/>
    <property type="project" value="InterPro"/>
</dbReference>
<name>A0A543ASR9_9ACTN</name>
<dbReference type="SUPFAM" id="SSF46894">
    <property type="entry name" value="C-terminal effector domain of the bipartite response regulators"/>
    <property type="match status" value="1"/>
</dbReference>